<dbReference type="PANTHER" id="PTHR15668">
    <property type="entry name" value="JM1 PROTEIN"/>
    <property type="match status" value="1"/>
</dbReference>
<reference evidence="6" key="1">
    <citation type="submission" date="2021-12" db="EMBL/GenBank/DDBJ databases">
        <authorList>
            <person name="King R."/>
        </authorList>
    </citation>
    <scope>NUCLEOTIDE SEQUENCE</scope>
</reference>
<proteinExistence type="inferred from homology"/>
<keyword evidence="7" id="KW-1185">Reference proteome</keyword>
<dbReference type="InterPro" id="IPR048349">
    <property type="entry name" value="CCDC22_N"/>
</dbReference>
<evidence type="ECO:0000259" key="4">
    <source>
        <dbReference type="Pfam" id="PF05667"/>
    </source>
</evidence>
<name>A0A9P0FM05_BRAAE</name>
<sequence length="562" mass="64925">MEEVDNIIIDSLRHMDCNIDSSIDSLKQFDAEMVVEAVSTCLEAILPGQKFTKKLPPSMSFKLKIASSLAEQIKELGFRGDMGYQTILYCNEVEIRRVLMFLIERLPRDTNKATQIEQTGYVPKLVKRIEDSLRLSFKQTWLPSSLFNNGVRHCEDDVIVQTLGNCAPLKAVNLQIPDTQNNLDEVLKEYWIRDVNDVTRQCDREKLIPSLLYNDCEFSSEESIVKMILQNSSHKSNIVNLVNADLNVMVKENTLQGCFKTTETENECEVKIKNLVKDIDEDKIKYKELQEEANKLELSLSQVLSMKNQEQDLLKDSANKVKLKTKTIAIISKEENLQKLRYLVENGTDRLVDLANQWNEVRTPLLEEFKSLQNTLTSEEIKQQEDTSKLNYLKESYKNLAKDFKEKEELEQNLIEKIKQVSKNNNRVSYTRRILEIVSNIKKQNVEIQKVLKDTREVQKEINTLSGQVERSFTLSDELIFQDAKEDETARKAYKLLAALRDECSGILKAVEDLGLSERESRNLQEQVETEKVKDIGKKLERVNQDLEQMKKETNILLKGNQ</sequence>
<evidence type="ECO:0000259" key="5">
    <source>
        <dbReference type="Pfam" id="PF21674"/>
    </source>
</evidence>
<gene>
    <name evidence="6" type="ORF">MELIAE_LOCUS10528</name>
</gene>
<dbReference type="GO" id="GO:0097602">
    <property type="term" value="F:cullin family protein binding"/>
    <property type="evidence" value="ECO:0007669"/>
    <property type="project" value="TreeGrafter"/>
</dbReference>
<organism evidence="6 7">
    <name type="scientific">Brassicogethes aeneus</name>
    <name type="common">Rape pollen beetle</name>
    <name type="synonym">Meligethes aeneus</name>
    <dbReference type="NCBI Taxonomy" id="1431903"/>
    <lineage>
        <taxon>Eukaryota</taxon>
        <taxon>Metazoa</taxon>
        <taxon>Ecdysozoa</taxon>
        <taxon>Arthropoda</taxon>
        <taxon>Hexapoda</taxon>
        <taxon>Insecta</taxon>
        <taxon>Pterygota</taxon>
        <taxon>Neoptera</taxon>
        <taxon>Endopterygota</taxon>
        <taxon>Coleoptera</taxon>
        <taxon>Polyphaga</taxon>
        <taxon>Cucujiformia</taxon>
        <taxon>Nitidulidae</taxon>
        <taxon>Meligethinae</taxon>
        <taxon>Brassicogethes</taxon>
    </lineage>
</organism>
<evidence type="ECO:0000256" key="2">
    <source>
        <dbReference type="ARBA" id="ARBA00017553"/>
    </source>
</evidence>
<feature type="domain" description="CCDC22 coiled-coil" evidence="4">
    <location>
        <begin position="258"/>
        <end position="533"/>
    </location>
</feature>
<dbReference type="InterPro" id="IPR008530">
    <property type="entry name" value="CCDC22"/>
</dbReference>
<keyword evidence="3" id="KW-0175">Coiled coil</keyword>
<dbReference type="OrthoDB" id="10266736at2759"/>
<dbReference type="GO" id="GO:2000060">
    <property type="term" value="P:positive regulation of ubiquitin-dependent protein catabolic process"/>
    <property type="evidence" value="ECO:0007669"/>
    <property type="project" value="TreeGrafter"/>
</dbReference>
<evidence type="ECO:0000256" key="3">
    <source>
        <dbReference type="SAM" id="Coils"/>
    </source>
</evidence>
<feature type="coiled-coil region" evidence="3">
    <location>
        <begin position="393"/>
        <end position="427"/>
    </location>
</feature>
<protein>
    <recommendedName>
        <fullName evidence="2">Coiled-coil domain-containing protein 22 homolog</fullName>
    </recommendedName>
</protein>
<dbReference type="PANTHER" id="PTHR15668:SF4">
    <property type="entry name" value="COILED-COIL DOMAIN-CONTAINING PROTEIN 22"/>
    <property type="match status" value="1"/>
</dbReference>
<comment type="similarity">
    <text evidence="1">Belongs to the CCDC22 family.</text>
</comment>
<evidence type="ECO:0000313" key="7">
    <source>
        <dbReference type="Proteomes" id="UP001154078"/>
    </source>
</evidence>
<evidence type="ECO:0000256" key="1">
    <source>
        <dbReference type="ARBA" id="ARBA00006438"/>
    </source>
</evidence>
<dbReference type="EMBL" id="OV121138">
    <property type="protein sequence ID" value="CAH0560840.1"/>
    <property type="molecule type" value="Genomic_DNA"/>
</dbReference>
<dbReference type="Pfam" id="PF21674">
    <property type="entry name" value="CCDC22_N"/>
    <property type="match status" value="1"/>
</dbReference>
<accession>A0A9P0FM05</accession>
<dbReference type="AlphaFoldDB" id="A0A9P0FM05"/>
<dbReference type="InterPro" id="IPR048348">
    <property type="entry name" value="CCDC22_CC"/>
</dbReference>
<dbReference type="Proteomes" id="UP001154078">
    <property type="component" value="Chromosome 7"/>
</dbReference>
<feature type="coiled-coil region" evidence="3">
    <location>
        <begin position="272"/>
        <end position="306"/>
    </location>
</feature>
<feature type="domain" description="CCDC22 N-terminal" evidence="5">
    <location>
        <begin position="1"/>
        <end position="107"/>
    </location>
</feature>
<dbReference type="Pfam" id="PF05667">
    <property type="entry name" value="CCDC22_CC"/>
    <property type="match status" value="1"/>
</dbReference>
<evidence type="ECO:0000313" key="6">
    <source>
        <dbReference type="EMBL" id="CAH0560840.1"/>
    </source>
</evidence>